<dbReference type="SUPFAM" id="SSF111369">
    <property type="entry name" value="HlyD-like secretion proteins"/>
    <property type="match status" value="1"/>
</dbReference>
<dbReference type="Gene3D" id="2.40.50.100">
    <property type="match status" value="1"/>
</dbReference>
<dbReference type="Pfam" id="PF25967">
    <property type="entry name" value="RND-MFP_C"/>
    <property type="match status" value="1"/>
</dbReference>
<feature type="signal peptide" evidence="3">
    <location>
        <begin position="1"/>
        <end position="31"/>
    </location>
</feature>
<dbReference type="PANTHER" id="PTHR30469:SF15">
    <property type="entry name" value="HLYD FAMILY OF SECRETION PROTEINS"/>
    <property type="match status" value="1"/>
</dbReference>
<feature type="domain" description="CzcB-like barrel-sandwich hybrid" evidence="5">
    <location>
        <begin position="62"/>
        <end position="202"/>
    </location>
</feature>
<dbReference type="PANTHER" id="PTHR30469">
    <property type="entry name" value="MULTIDRUG RESISTANCE PROTEIN MDTA"/>
    <property type="match status" value="1"/>
</dbReference>
<comment type="similarity">
    <text evidence="1">Belongs to the membrane fusion protein (MFP) (TC 8.A.1) family.</text>
</comment>
<evidence type="ECO:0000313" key="6">
    <source>
        <dbReference type="EMBL" id="MBD8501801.1"/>
    </source>
</evidence>
<proteinExistence type="inferred from homology"/>
<dbReference type="InterPro" id="IPR006143">
    <property type="entry name" value="RND_pump_MFP"/>
</dbReference>
<feature type="coiled-coil region" evidence="2">
    <location>
        <begin position="89"/>
        <end position="128"/>
    </location>
</feature>
<comment type="caution">
    <text evidence="6">The sequence shown here is derived from an EMBL/GenBank/DDBJ whole genome shotgun (WGS) entry which is preliminary data.</text>
</comment>
<keyword evidence="2" id="KW-0175">Coiled coil</keyword>
<reference evidence="7" key="1">
    <citation type="submission" date="2023-07" db="EMBL/GenBank/DDBJ databases">
        <title>Thauera sp. CAU 1555 isolated from sand of Yaerae Beach.</title>
        <authorList>
            <person name="Kim W."/>
        </authorList>
    </citation>
    <scope>NUCLEOTIDE SEQUENCE [LARGE SCALE GENOMIC DNA]</scope>
    <source>
        <strain evidence="7">CAU 1555</strain>
    </source>
</reference>
<dbReference type="Pfam" id="PF25973">
    <property type="entry name" value="BSH_CzcB"/>
    <property type="match status" value="1"/>
</dbReference>
<sequence>MTVRPDARWPLAIGRHISLWAFALIAATASAQSPHVVLGEVERGPLVEEIALNGTVTARRNVDVSVSIGGLVRERAVDVGSRVARGDLLLRLDDELARLEHDRTSAEVREAEKRLAEAQRLLAQAHSVGGGRVIPATEQARRASEVGIAEAALVRARAAERLQAARLRRHALHAPFDAVVSARAADAGQWVEPGDAVFTLVDTADLLVDFQVPQQAFALLGADTTLAIEVPGAGRQSAAIETWLPVTDAQARTFLLRALPPEGAPLVPGMAVSASLRLIREGQALSVVRDAINRYPDGRVTVWVAEALGDDGRHRVREQLVRVGGSAGDRVFVTEGLDGGERIVTRGNEALRDGLEVSTPGG</sequence>
<dbReference type="Gene3D" id="1.10.287.470">
    <property type="entry name" value="Helix hairpin bin"/>
    <property type="match status" value="1"/>
</dbReference>
<evidence type="ECO:0000313" key="7">
    <source>
        <dbReference type="Proteomes" id="UP000603602"/>
    </source>
</evidence>
<feature type="chain" id="PRO_5046579552" evidence="3">
    <location>
        <begin position="32"/>
        <end position="362"/>
    </location>
</feature>
<dbReference type="Proteomes" id="UP000603602">
    <property type="component" value="Unassembled WGS sequence"/>
</dbReference>
<protein>
    <submittedName>
        <fullName evidence="6">Efflux RND transporter periplasmic adaptor subunit</fullName>
    </submittedName>
</protein>
<evidence type="ECO:0000256" key="3">
    <source>
        <dbReference type="SAM" id="SignalP"/>
    </source>
</evidence>
<keyword evidence="7" id="KW-1185">Reference proteome</keyword>
<keyword evidence="3" id="KW-0732">Signal</keyword>
<evidence type="ECO:0000256" key="1">
    <source>
        <dbReference type="ARBA" id="ARBA00009477"/>
    </source>
</evidence>
<feature type="domain" description="Multidrug resistance protein MdtA-like C-terminal permuted SH3" evidence="4">
    <location>
        <begin position="289"/>
        <end position="347"/>
    </location>
</feature>
<evidence type="ECO:0000259" key="5">
    <source>
        <dbReference type="Pfam" id="PF25973"/>
    </source>
</evidence>
<dbReference type="RefSeq" id="WP_187716626.1">
    <property type="nucleotide sequence ID" value="NZ_JACTAH010000001.1"/>
</dbReference>
<organism evidence="6 7">
    <name type="scientific">Thauera sedimentorum</name>
    <dbReference type="NCBI Taxonomy" id="2767595"/>
    <lineage>
        <taxon>Bacteria</taxon>
        <taxon>Pseudomonadati</taxon>
        <taxon>Pseudomonadota</taxon>
        <taxon>Betaproteobacteria</taxon>
        <taxon>Rhodocyclales</taxon>
        <taxon>Zoogloeaceae</taxon>
        <taxon>Thauera</taxon>
    </lineage>
</organism>
<dbReference type="EMBL" id="JACYTO010000001">
    <property type="protein sequence ID" value="MBD8501801.1"/>
    <property type="molecule type" value="Genomic_DNA"/>
</dbReference>
<dbReference type="InterPro" id="IPR058627">
    <property type="entry name" value="MdtA-like_C"/>
</dbReference>
<dbReference type="Gene3D" id="2.40.420.20">
    <property type="match status" value="1"/>
</dbReference>
<accession>A0ABR9B9C2</accession>
<dbReference type="InterPro" id="IPR058647">
    <property type="entry name" value="BSH_CzcB-like"/>
</dbReference>
<dbReference type="NCBIfam" id="TIGR01730">
    <property type="entry name" value="RND_mfp"/>
    <property type="match status" value="1"/>
</dbReference>
<gene>
    <name evidence="6" type="ORF">IFO67_02795</name>
</gene>
<evidence type="ECO:0000256" key="2">
    <source>
        <dbReference type="SAM" id="Coils"/>
    </source>
</evidence>
<dbReference type="Gene3D" id="2.40.30.170">
    <property type="match status" value="1"/>
</dbReference>
<evidence type="ECO:0000259" key="4">
    <source>
        <dbReference type="Pfam" id="PF25967"/>
    </source>
</evidence>
<name>A0ABR9B9C2_9RHOO</name>